<dbReference type="RefSeq" id="WP_323374580.1">
    <property type="nucleotide sequence ID" value="NZ_AP025732.1"/>
</dbReference>
<proteinExistence type="predicted"/>
<keyword evidence="2" id="KW-1185">Reference proteome</keyword>
<evidence type="ECO:0000313" key="2">
    <source>
        <dbReference type="Proteomes" id="UP001055453"/>
    </source>
</evidence>
<protein>
    <recommendedName>
        <fullName evidence="3">Addiction module antitoxin</fullName>
    </recommendedName>
</protein>
<dbReference type="Proteomes" id="UP001055453">
    <property type="component" value="Chromosome"/>
</dbReference>
<sequence length="164" mass="18537">MADQPFIQVEASPTFNRNLRALAKKYRSIRNDIQPVIEQLEQGELPGDQIPGVGYTVFKLRVGNSDTQKGKSGGYRLIYYVKTATGIILLTIYDESLLNEALQLTNFTTQEELVNFALQELVRSRIDSSGTSHRKRNLFDLAGQIQLVPDFDHKALRETRHAAD</sequence>
<gene>
    <name evidence="1" type="ORF">ANSO36C_20830</name>
</gene>
<evidence type="ECO:0008006" key="3">
    <source>
        <dbReference type="Google" id="ProtNLM"/>
    </source>
</evidence>
<evidence type="ECO:0000313" key="1">
    <source>
        <dbReference type="EMBL" id="BDI16281.1"/>
    </source>
</evidence>
<reference evidence="1" key="1">
    <citation type="submission" date="2022-04" db="EMBL/GenBank/DDBJ databases">
        <title>Complete genome sequence of a cyanobacterium, Nostoc sp. SO-36, isolated in Antarctica.</title>
        <authorList>
            <person name="Kanesaki Y."/>
            <person name="Effendi D."/>
            <person name="Sakamoto T."/>
            <person name="Ohtani S."/>
            <person name="Awai K."/>
        </authorList>
    </citation>
    <scope>NUCLEOTIDE SEQUENCE</scope>
    <source>
        <strain evidence="1">SO-36</strain>
    </source>
</reference>
<organism evidence="1 2">
    <name type="scientific">Nostoc cf. commune SO-36</name>
    <dbReference type="NCBI Taxonomy" id="449208"/>
    <lineage>
        <taxon>Bacteria</taxon>
        <taxon>Bacillati</taxon>
        <taxon>Cyanobacteriota</taxon>
        <taxon>Cyanophyceae</taxon>
        <taxon>Nostocales</taxon>
        <taxon>Nostocaceae</taxon>
        <taxon>Nostoc</taxon>
    </lineage>
</organism>
<dbReference type="EMBL" id="AP025732">
    <property type="protein sequence ID" value="BDI16281.1"/>
    <property type="molecule type" value="Genomic_DNA"/>
</dbReference>
<dbReference type="InterPro" id="IPR019239">
    <property type="entry name" value="VapB_antitoxin"/>
</dbReference>
<name>A0ABM7Z039_NOSCO</name>
<accession>A0ABM7Z039</accession>
<dbReference type="Pfam" id="PF09957">
    <property type="entry name" value="VapB_antitoxin"/>
    <property type="match status" value="1"/>
</dbReference>